<keyword evidence="1" id="KW-0732">Signal</keyword>
<dbReference type="Pfam" id="PF13243">
    <property type="entry name" value="SQHop_cyclase_C"/>
    <property type="match status" value="1"/>
</dbReference>
<organism evidence="3 4">
    <name type="scientific">Rubinisphaera italica</name>
    <dbReference type="NCBI Taxonomy" id="2527969"/>
    <lineage>
        <taxon>Bacteria</taxon>
        <taxon>Pseudomonadati</taxon>
        <taxon>Planctomycetota</taxon>
        <taxon>Planctomycetia</taxon>
        <taxon>Planctomycetales</taxon>
        <taxon>Planctomycetaceae</taxon>
        <taxon>Rubinisphaera</taxon>
    </lineage>
</organism>
<gene>
    <name evidence="3" type="ORF">Pan54_44660</name>
</gene>
<dbReference type="SUPFAM" id="SSF48239">
    <property type="entry name" value="Terpenoid cyclases/Protein prenyltransferases"/>
    <property type="match status" value="1"/>
</dbReference>
<evidence type="ECO:0000313" key="4">
    <source>
        <dbReference type="Proteomes" id="UP000316095"/>
    </source>
</evidence>
<feature type="chain" id="PRO_5022823509" description="Squalene cyclase C-terminal domain-containing protein" evidence="1">
    <location>
        <begin position="25"/>
        <end position="377"/>
    </location>
</feature>
<dbReference type="InterPro" id="IPR008930">
    <property type="entry name" value="Terpenoid_cyclase/PrenylTrfase"/>
</dbReference>
<dbReference type="Proteomes" id="UP000316095">
    <property type="component" value="Unassembled WGS sequence"/>
</dbReference>
<feature type="signal peptide" evidence="1">
    <location>
        <begin position="1"/>
        <end position="24"/>
    </location>
</feature>
<comment type="caution">
    <text evidence="3">The sequence shown here is derived from an EMBL/GenBank/DDBJ whole genome shotgun (WGS) entry which is preliminary data.</text>
</comment>
<sequence length="377" mass="41332" precursor="true">MKSMFLCLMSLALVSSFNINSLSAADKYRVGPDADQLKSTRQAGIDFLIKSQNADGSWSNPKILGISALVTTSLLENGLSPENPTVSKALNYLTQFKQDNGGIYHPDTKHRNYETSIILMCLVEGNRDGKYDELIAKAQKFLKGLQWDEDEGLNEDDPAYGGAGYGSHSRPDLSNTQFMLEALQKSGLSVDDPAFQKAITFVSRTQNLDSKYNNTPFASRIDDGGFYYTPAAGGSSQAGTTDAGGLRSYASMTYAGLKSFIYAGMSKDDPRVVAATKWVKDHYTVDENPGMGEQGLFYYYQVFAKTLGLLGVEKLETTDGEMHDWRKDLFNKLSSGQKPDGSWTNEADRWYEGDPALVTAYALLALAYCDPIPALGN</sequence>
<dbReference type="RefSeq" id="WP_146505498.1">
    <property type="nucleotide sequence ID" value="NZ_SJPG01000001.1"/>
</dbReference>
<dbReference type="AlphaFoldDB" id="A0A5C5XLX2"/>
<protein>
    <recommendedName>
        <fullName evidence="2">Squalene cyclase C-terminal domain-containing protein</fullName>
    </recommendedName>
</protein>
<name>A0A5C5XLX2_9PLAN</name>
<accession>A0A5C5XLX2</accession>
<feature type="domain" description="Squalene cyclase C-terminal" evidence="2">
    <location>
        <begin position="66"/>
        <end position="219"/>
    </location>
</feature>
<dbReference type="OrthoDB" id="179940at2"/>
<evidence type="ECO:0000313" key="3">
    <source>
        <dbReference type="EMBL" id="TWT63708.1"/>
    </source>
</evidence>
<reference evidence="3 4" key="1">
    <citation type="submission" date="2019-02" db="EMBL/GenBank/DDBJ databases">
        <title>Deep-cultivation of Planctomycetes and their phenomic and genomic characterization uncovers novel biology.</title>
        <authorList>
            <person name="Wiegand S."/>
            <person name="Jogler M."/>
            <person name="Boedeker C."/>
            <person name="Pinto D."/>
            <person name="Vollmers J."/>
            <person name="Rivas-Marin E."/>
            <person name="Kohn T."/>
            <person name="Peeters S.H."/>
            <person name="Heuer A."/>
            <person name="Rast P."/>
            <person name="Oberbeckmann S."/>
            <person name="Bunk B."/>
            <person name="Jeske O."/>
            <person name="Meyerdierks A."/>
            <person name="Storesund J.E."/>
            <person name="Kallscheuer N."/>
            <person name="Luecker S."/>
            <person name="Lage O.M."/>
            <person name="Pohl T."/>
            <person name="Merkel B.J."/>
            <person name="Hornburger P."/>
            <person name="Mueller R.-W."/>
            <person name="Bruemmer F."/>
            <person name="Labrenz M."/>
            <person name="Spormann A.M."/>
            <person name="Op Den Camp H."/>
            <person name="Overmann J."/>
            <person name="Amann R."/>
            <person name="Jetten M.S.M."/>
            <person name="Mascher T."/>
            <person name="Medema M.H."/>
            <person name="Devos D.P."/>
            <person name="Kaster A.-K."/>
            <person name="Ovreas L."/>
            <person name="Rohde M."/>
            <person name="Galperin M.Y."/>
            <person name="Jogler C."/>
        </authorList>
    </citation>
    <scope>NUCLEOTIDE SEQUENCE [LARGE SCALE GENOMIC DNA]</scope>
    <source>
        <strain evidence="3 4">Pan54</strain>
    </source>
</reference>
<evidence type="ECO:0000256" key="1">
    <source>
        <dbReference type="SAM" id="SignalP"/>
    </source>
</evidence>
<dbReference type="Gene3D" id="1.50.10.20">
    <property type="match status" value="2"/>
</dbReference>
<evidence type="ECO:0000259" key="2">
    <source>
        <dbReference type="Pfam" id="PF13243"/>
    </source>
</evidence>
<dbReference type="InterPro" id="IPR032696">
    <property type="entry name" value="SQ_cyclase_C"/>
</dbReference>
<keyword evidence="4" id="KW-1185">Reference proteome</keyword>
<proteinExistence type="predicted"/>
<dbReference type="EMBL" id="SJPG01000001">
    <property type="protein sequence ID" value="TWT63708.1"/>
    <property type="molecule type" value="Genomic_DNA"/>
</dbReference>
<dbReference type="CDD" id="cd00688">
    <property type="entry name" value="ISOPREN_C2_like"/>
    <property type="match status" value="1"/>
</dbReference>